<evidence type="ECO:0000256" key="1">
    <source>
        <dbReference type="SAM" id="MobiDB-lite"/>
    </source>
</evidence>
<proteinExistence type="predicted"/>
<evidence type="ECO:0000313" key="3">
    <source>
        <dbReference type="WBParaSite" id="jg7322"/>
    </source>
</evidence>
<feature type="region of interest" description="Disordered" evidence="1">
    <location>
        <begin position="36"/>
        <end position="100"/>
    </location>
</feature>
<accession>A0A915EM33</accession>
<dbReference type="Proteomes" id="UP000887574">
    <property type="component" value="Unplaced"/>
</dbReference>
<dbReference type="WBParaSite" id="jg7322">
    <property type="protein sequence ID" value="jg7322"/>
    <property type="gene ID" value="jg7322"/>
</dbReference>
<keyword evidence="2" id="KW-1185">Reference proteome</keyword>
<dbReference type="AlphaFoldDB" id="A0A915EM33"/>
<reference evidence="3" key="1">
    <citation type="submission" date="2022-11" db="UniProtKB">
        <authorList>
            <consortium name="WormBaseParasite"/>
        </authorList>
    </citation>
    <scope>IDENTIFICATION</scope>
</reference>
<evidence type="ECO:0000313" key="2">
    <source>
        <dbReference type="Proteomes" id="UP000887574"/>
    </source>
</evidence>
<sequence>MERPNPLELFVNGTMPQELVKIVPTPLDAEVRMRSDDACSGGAAPECSLDGGSVVKPKRKSLPANAGSPKPMVYVRRSPSAQPKHRNGGRSSRMLQEKSP</sequence>
<protein>
    <submittedName>
        <fullName evidence="3">Uncharacterized protein</fullName>
    </submittedName>
</protein>
<organism evidence="2 3">
    <name type="scientific">Ditylenchus dipsaci</name>
    <dbReference type="NCBI Taxonomy" id="166011"/>
    <lineage>
        <taxon>Eukaryota</taxon>
        <taxon>Metazoa</taxon>
        <taxon>Ecdysozoa</taxon>
        <taxon>Nematoda</taxon>
        <taxon>Chromadorea</taxon>
        <taxon>Rhabditida</taxon>
        <taxon>Tylenchina</taxon>
        <taxon>Tylenchomorpha</taxon>
        <taxon>Sphaerularioidea</taxon>
        <taxon>Anguinidae</taxon>
        <taxon>Anguininae</taxon>
        <taxon>Ditylenchus</taxon>
    </lineage>
</organism>
<name>A0A915EM33_9BILA</name>